<dbReference type="FunFam" id="3.20.20.150:FF:000007">
    <property type="entry name" value="Hydroxypyruvate isomerase"/>
    <property type="match status" value="1"/>
</dbReference>
<keyword evidence="6" id="KW-1185">Reference proteome</keyword>
<evidence type="ECO:0000256" key="2">
    <source>
        <dbReference type="PIRNR" id="PIRNR006241"/>
    </source>
</evidence>
<dbReference type="InterPro" id="IPR050417">
    <property type="entry name" value="Sugar_Epim/Isomerase"/>
</dbReference>
<evidence type="ECO:0000313" key="6">
    <source>
        <dbReference type="Proteomes" id="UP000640333"/>
    </source>
</evidence>
<dbReference type="InterPro" id="IPR036237">
    <property type="entry name" value="Xyl_isomerase-like_sf"/>
</dbReference>
<feature type="active site" description="Proton donor/acceptor" evidence="3">
    <location>
        <position position="240"/>
    </location>
</feature>
<feature type="active site" description="Proton donor/acceptor" evidence="3">
    <location>
        <position position="143"/>
    </location>
</feature>
<evidence type="ECO:0000256" key="1">
    <source>
        <dbReference type="ARBA" id="ARBA00023235"/>
    </source>
</evidence>
<protein>
    <submittedName>
        <fullName evidence="5">Hydroxypyruvate isomerase family protein</fullName>
    </submittedName>
</protein>
<evidence type="ECO:0000259" key="4">
    <source>
        <dbReference type="Pfam" id="PF01261"/>
    </source>
</evidence>
<comment type="caution">
    <text evidence="5">The sequence shown here is derived from an EMBL/GenBank/DDBJ whole genome shotgun (WGS) entry which is preliminary data.</text>
</comment>
<dbReference type="Pfam" id="PF01261">
    <property type="entry name" value="AP_endonuc_2"/>
    <property type="match status" value="1"/>
</dbReference>
<dbReference type="PANTHER" id="PTHR43489">
    <property type="entry name" value="ISOMERASE"/>
    <property type="match status" value="1"/>
</dbReference>
<dbReference type="Proteomes" id="UP000640333">
    <property type="component" value="Unassembled WGS sequence"/>
</dbReference>
<gene>
    <name evidence="5" type="ORF">IOQ59_03365</name>
</gene>
<dbReference type="GO" id="GO:0046487">
    <property type="term" value="P:glyoxylate metabolic process"/>
    <property type="evidence" value="ECO:0007669"/>
    <property type="project" value="TreeGrafter"/>
</dbReference>
<comment type="similarity">
    <text evidence="2">Belongs to the hyi family.</text>
</comment>
<dbReference type="Gene3D" id="3.20.20.150">
    <property type="entry name" value="Divalent-metal-dependent TIM barrel enzymes"/>
    <property type="match status" value="1"/>
</dbReference>
<dbReference type="PANTHER" id="PTHR43489:SF6">
    <property type="entry name" value="HYDROXYPYRUVATE ISOMERASE-RELATED"/>
    <property type="match status" value="1"/>
</dbReference>
<keyword evidence="1 2" id="KW-0413">Isomerase</keyword>
<reference evidence="5" key="1">
    <citation type="submission" date="2020-10" db="EMBL/GenBank/DDBJ databases">
        <title>Bacterium isolated from coastal waters sediment.</title>
        <authorList>
            <person name="Chen R.-J."/>
            <person name="Lu D.-C."/>
            <person name="Zhu K.-L."/>
            <person name="Du Z.-J."/>
        </authorList>
    </citation>
    <scope>NUCLEOTIDE SEQUENCE</scope>
    <source>
        <strain evidence="5">N1Y112</strain>
    </source>
</reference>
<name>A0A8J7JYB8_9GAMM</name>
<proteinExistence type="inferred from homology"/>
<dbReference type="SUPFAM" id="SSF51658">
    <property type="entry name" value="Xylose isomerase-like"/>
    <property type="match status" value="1"/>
</dbReference>
<dbReference type="AlphaFoldDB" id="A0A8J7JYB8"/>
<evidence type="ECO:0000313" key="5">
    <source>
        <dbReference type="EMBL" id="MBE9396299.1"/>
    </source>
</evidence>
<evidence type="ECO:0000256" key="3">
    <source>
        <dbReference type="PIRSR" id="PIRSR006241-50"/>
    </source>
</evidence>
<dbReference type="PIRSF" id="PIRSF006241">
    <property type="entry name" value="HyI"/>
    <property type="match status" value="1"/>
</dbReference>
<dbReference type="InterPro" id="IPR026040">
    <property type="entry name" value="HyI-like"/>
</dbReference>
<accession>A0A8J7JYB8</accession>
<sequence length="261" mass="28785">MPNFAVNLSMLFTELPLIERFDAAAQAGFKQVEIQFPYELTPDEIQAALQRNKQTLVLINLPAGDWAGGERGIACHPDRIDEFKKGVNLALKYARSLGVQKINCLSGIKPDDVSSQKAEETFARNLKHAANTLEAHDIQLMAEAINTQDVPGFFLNTSKQLIDLKESFCIENLYFQYDVYHMQIMEGNLIATLNNNLHNVGHIQIADVPGRHEPGTGEINFPNLFKAIDAMGYSGTISLEYVPAADTLSGLAQVKPIIGGQ</sequence>
<dbReference type="EMBL" id="JADEYS010000002">
    <property type="protein sequence ID" value="MBE9396299.1"/>
    <property type="molecule type" value="Genomic_DNA"/>
</dbReference>
<dbReference type="GO" id="GO:0008903">
    <property type="term" value="F:hydroxypyruvate isomerase activity"/>
    <property type="evidence" value="ECO:0007669"/>
    <property type="project" value="TreeGrafter"/>
</dbReference>
<organism evidence="5 6">
    <name type="scientific">Pontibacterium sinense</name>
    <dbReference type="NCBI Taxonomy" id="2781979"/>
    <lineage>
        <taxon>Bacteria</taxon>
        <taxon>Pseudomonadati</taxon>
        <taxon>Pseudomonadota</taxon>
        <taxon>Gammaproteobacteria</taxon>
        <taxon>Oceanospirillales</taxon>
        <taxon>Oceanospirillaceae</taxon>
        <taxon>Pontibacterium</taxon>
    </lineage>
</organism>
<dbReference type="InterPro" id="IPR013022">
    <property type="entry name" value="Xyl_isomerase-like_TIM-brl"/>
</dbReference>
<dbReference type="RefSeq" id="WP_193951844.1">
    <property type="nucleotide sequence ID" value="NZ_JADEYS010000002.1"/>
</dbReference>
<feature type="domain" description="Xylose isomerase-like TIM barrel" evidence="4">
    <location>
        <begin position="21"/>
        <end position="244"/>
    </location>
</feature>